<dbReference type="SUPFAM" id="SSF52047">
    <property type="entry name" value="RNI-like"/>
    <property type="match status" value="1"/>
</dbReference>
<dbReference type="InterPro" id="IPR001810">
    <property type="entry name" value="F-box_dom"/>
</dbReference>
<comment type="caution">
    <text evidence="2">The sequence shown here is derived from an EMBL/GenBank/DDBJ whole genome shotgun (WGS) entry which is preliminary data.</text>
</comment>
<name>A0A8H7SBF2_9FUNG</name>
<reference evidence="2 3" key="1">
    <citation type="submission" date="2020-12" db="EMBL/GenBank/DDBJ databases">
        <title>Metabolic potential, ecology and presence of endohyphal bacteria is reflected in genomic diversity of Mucoromycotina.</title>
        <authorList>
            <person name="Muszewska A."/>
            <person name="Okrasinska A."/>
            <person name="Steczkiewicz K."/>
            <person name="Drgas O."/>
            <person name="Orlowska M."/>
            <person name="Perlinska-Lenart U."/>
            <person name="Aleksandrzak-Piekarczyk T."/>
            <person name="Szatraj K."/>
            <person name="Zielenkiewicz U."/>
            <person name="Pilsyk S."/>
            <person name="Malc E."/>
            <person name="Mieczkowski P."/>
            <person name="Kruszewska J.S."/>
            <person name="Biernat P."/>
            <person name="Pawlowska J."/>
        </authorList>
    </citation>
    <scope>NUCLEOTIDE SEQUENCE [LARGE SCALE GENOMIC DNA]</scope>
    <source>
        <strain evidence="2 3">CBS 142.35</strain>
    </source>
</reference>
<sequence length="701" mass="79912">MSQQSLNDLAISINTSIKALNENEYNVVINETVAAVKQIDKVHVDVLSLRLTAYEKKGDLDKAYDIALSIISQFPTFNSGYVHAATILIKKRKPELAIDICNKGLEILSVVQSIPTTIIATPTPISPIGRIINPELQALYEIKKVAEQEQSCKIDFIKTLPYDIITLVLKYLEMNDIINCMKVSRSWHRSVLNCPSSFREWRILPGKEELKDYDETEYGFLKQLSDHIWCLDLFLQYEQPTQQKIINLLATVMFRHLRSFRLYCTDVNGESLQNLLRGAGSSLEELFISFGDPFAFLPNDNDRKMLLSEITEYCPNLKKLTYDTPGILEYYGGPMLTQLTELRIYGSEVEPEEVECILMDMPGIRELSIGHCKSIVLRVLYKLGDNLRYISLNPDRFQPDNMFSLINDGNNNNTVSSTRKYDRMLDVHYCMRITAALLLPLLHKHKQTEALTVNVTASEPNNVEKWRSFADFGSSYMRYMKFGFTSDTEEIFASAVRNCPNLQEFEMRECSPTHIMYSALCSLVGLKRFVITNDMEEPKTPVDDRNLRAFFEHHATLGDRSTLEEVSLHYTDSVEASTIQILSKIKSLKVIDLAGPFLEGEMSIDTALQTLTVSSLPLLDTIRLQAIPVIDEGIKKMDCRVIQLAYMDYITTSGVESLISNSRLLKILEVQDNEEIDIDEIQQITKHNDISLIIKTPSFFK</sequence>
<gene>
    <name evidence="2" type="ORF">INT45_000573</name>
</gene>
<organism evidence="2 3">
    <name type="scientific">Circinella minor</name>
    <dbReference type="NCBI Taxonomy" id="1195481"/>
    <lineage>
        <taxon>Eukaryota</taxon>
        <taxon>Fungi</taxon>
        <taxon>Fungi incertae sedis</taxon>
        <taxon>Mucoromycota</taxon>
        <taxon>Mucoromycotina</taxon>
        <taxon>Mucoromycetes</taxon>
        <taxon>Mucorales</taxon>
        <taxon>Lichtheimiaceae</taxon>
        <taxon>Circinella</taxon>
    </lineage>
</organism>
<dbReference type="PANTHER" id="PTHR38926:SF72">
    <property type="entry name" value="IM:7136021-RELATED"/>
    <property type="match status" value="1"/>
</dbReference>
<dbReference type="Gene3D" id="3.80.10.10">
    <property type="entry name" value="Ribonuclease Inhibitor"/>
    <property type="match status" value="1"/>
</dbReference>
<evidence type="ECO:0000313" key="3">
    <source>
        <dbReference type="Proteomes" id="UP000646827"/>
    </source>
</evidence>
<feature type="domain" description="F-box" evidence="1">
    <location>
        <begin position="154"/>
        <end position="204"/>
    </location>
</feature>
<dbReference type="Proteomes" id="UP000646827">
    <property type="component" value="Unassembled WGS sequence"/>
</dbReference>
<dbReference type="Gene3D" id="1.20.1280.50">
    <property type="match status" value="1"/>
</dbReference>
<evidence type="ECO:0000259" key="1">
    <source>
        <dbReference type="PROSITE" id="PS50181"/>
    </source>
</evidence>
<dbReference type="SUPFAM" id="SSF48452">
    <property type="entry name" value="TPR-like"/>
    <property type="match status" value="1"/>
</dbReference>
<accession>A0A8H7SBF2</accession>
<dbReference type="InterPro" id="IPR011990">
    <property type="entry name" value="TPR-like_helical_dom_sf"/>
</dbReference>
<dbReference type="PROSITE" id="PS50181">
    <property type="entry name" value="FBOX"/>
    <property type="match status" value="1"/>
</dbReference>
<dbReference type="SUPFAM" id="SSF81383">
    <property type="entry name" value="F-box domain"/>
    <property type="match status" value="1"/>
</dbReference>
<evidence type="ECO:0000313" key="2">
    <source>
        <dbReference type="EMBL" id="KAG2226405.1"/>
    </source>
</evidence>
<dbReference type="Gene3D" id="1.25.40.10">
    <property type="entry name" value="Tetratricopeptide repeat domain"/>
    <property type="match status" value="1"/>
</dbReference>
<dbReference type="InterPro" id="IPR036047">
    <property type="entry name" value="F-box-like_dom_sf"/>
</dbReference>
<dbReference type="EMBL" id="JAEPRB010000017">
    <property type="protein sequence ID" value="KAG2226405.1"/>
    <property type="molecule type" value="Genomic_DNA"/>
</dbReference>
<dbReference type="OrthoDB" id="2285638at2759"/>
<protein>
    <recommendedName>
        <fullName evidence="1">F-box domain-containing protein</fullName>
    </recommendedName>
</protein>
<dbReference type="Pfam" id="PF00646">
    <property type="entry name" value="F-box"/>
    <property type="match status" value="1"/>
</dbReference>
<proteinExistence type="predicted"/>
<dbReference type="SMART" id="SM00256">
    <property type="entry name" value="FBOX"/>
    <property type="match status" value="1"/>
</dbReference>
<dbReference type="AlphaFoldDB" id="A0A8H7SBF2"/>
<keyword evidence="3" id="KW-1185">Reference proteome</keyword>
<dbReference type="PANTHER" id="PTHR38926">
    <property type="entry name" value="F-BOX DOMAIN CONTAINING PROTEIN, EXPRESSED"/>
    <property type="match status" value="1"/>
</dbReference>
<dbReference type="InterPro" id="IPR032675">
    <property type="entry name" value="LRR_dom_sf"/>
</dbReference>